<keyword evidence="2" id="KW-0963">Cytoplasm</keyword>
<dbReference type="GO" id="GO:0060294">
    <property type="term" value="P:cilium movement involved in cell motility"/>
    <property type="evidence" value="ECO:0007669"/>
    <property type="project" value="UniProtKB-UniRule"/>
</dbReference>
<dbReference type="InterPro" id="IPR048256">
    <property type="entry name" value="Tektin-like"/>
</dbReference>
<dbReference type="PRINTS" id="PR00511">
    <property type="entry name" value="TEKTIN"/>
</dbReference>
<evidence type="ECO:0000256" key="2">
    <source>
        <dbReference type="ARBA" id="ARBA00022490"/>
    </source>
</evidence>
<protein>
    <recommendedName>
        <fullName evidence="3">Tektin</fullName>
    </recommendedName>
</protein>
<reference evidence="5" key="1">
    <citation type="submission" date="2025-08" db="UniProtKB">
        <authorList>
            <consortium name="RefSeq"/>
        </authorList>
    </citation>
    <scope>IDENTIFICATION</scope>
</reference>
<evidence type="ECO:0000256" key="3">
    <source>
        <dbReference type="RuleBase" id="RU367040"/>
    </source>
</evidence>
<keyword evidence="4" id="KW-1185">Reference proteome</keyword>
<dbReference type="KEGG" id="ccin:107263052"/>
<name>A0AAJ7BGE9_CEPCN</name>
<keyword evidence="3" id="KW-0969">Cilium</keyword>
<accession>A0AAJ7BGE9</accession>
<evidence type="ECO:0000256" key="1">
    <source>
        <dbReference type="ARBA" id="ARBA00007209"/>
    </source>
</evidence>
<comment type="similarity">
    <text evidence="1 3">Belongs to the tektin family.</text>
</comment>
<gene>
    <name evidence="5" type="primary">LOC107263052</name>
</gene>
<dbReference type="GO" id="GO:0015630">
    <property type="term" value="C:microtubule cytoskeleton"/>
    <property type="evidence" value="ECO:0007669"/>
    <property type="project" value="UniProtKB-UniRule"/>
</dbReference>
<keyword evidence="3" id="KW-0966">Cell projection</keyword>
<dbReference type="RefSeq" id="XP_015585345.1">
    <property type="nucleotide sequence ID" value="XM_015729859.2"/>
</dbReference>
<dbReference type="AlphaFoldDB" id="A0AAJ7BGE9"/>
<dbReference type="Pfam" id="PF03148">
    <property type="entry name" value="Tektin"/>
    <property type="match status" value="1"/>
</dbReference>
<organism evidence="4 5">
    <name type="scientific">Cephus cinctus</name>
    <name type="common">Wheat stem sawfly</name>
    <dbReference type="NCBI Taxonomy" id="211228"/>
    <lineage>
        <taxon>Eukaryota</taxon>
        <taxon>Metazoa</taxon>
        <taxon>Ecdysozoa</taxon>
        <taxon>Arthropoda</taxon>
        <taxon>Hexapoda</taxon>
        <taxon>Insecta</taxon>
        <taxon>Pterygota</taxon>
        <taxon>Neoptera</taxon>
        <taxon>Endopterygota</taxon>
        <taxon>Hymenoptera</taxon>
        <taxon>Cephoidea</taxon>
        <taxon>Cephidae</taxon>
        <taxon>Cephus</taxon>
    </lineage>
</organism>
<evidence type="ECO:0000313" key="5">
    <source>
        <dbReference type="RefSeq" id="XP_015585345.1"/>
    </source>
</evidence>
<evidence type="ECO:0000313" key="4">
    <source>
        <dbReference type="Proteomes" id="UP000694920"/>
    </source>
</evidence>
<proteinExistence type="inferred from homology"/>
<dbReference type="PANTHER" id="PTHR19960">
    <property type="entry name" value="TEKTIN"/>
    <property type="match status" value="1"/>
</dbReference>
<dbReference type="GO" id="GO:0005634">
    <property type="term" value="C:nucleus"/>
    <property type="evidence" value="ECO:0007669"/>
    <property type="project" value="TreeGrafter"/>
</dbReference>
<dbReference type="GO" id="GO:0005930">
    <property type="term" value="C:axoneme"/>
    <property type="evidence" value="ECO:0007669"/>
    <property type="project" value="UniProtKB-SubCell"/>
</dbReference>
<dbReference type="InterPro" id="IPR000435">
    <property type="entry name" value="Tektins"/>
</dbReference>
<comment type="subcellular location">
    <subcellularLocation>
        <location evidence="3">Cytoplasm</location>
        <location evidence="3">Cytoskeleton</location>
        <location evidence="3">Cilium axoneme</location>
    </subcellularLocation>
</comment>
<sequence>MAPNKPVLMADHYKTSYARNFDQQNLIDQTLMCIDQTKELKPINSDMKTTYSKSYDTKYLDPSASDYYRQYSAMNRTTLESMHEKYGFQRNPSHAARTALYTRYTPYEWVQNQIRFYNEADSNRHFSESLRKDTVRLMREADERVQDGQKETGRKLGERITDISFWRNEVASELERIIIENEKMQECRKTLNKAIQDLEGPLHIAQECLYNRESRKGTELVHDQTEQALLKEIETVLNCQKKLEQFTNKCIKQLQRGRAVQNELDMDIKNKEGALGIDTMCHQLNNFSRGLQYYSGIEKYDPSITEAESWAEASNSTVKKSQNERATSCQLRSDIETMINAVAQEMWNAWSNTNNALARRSAEMLEAKSKLLIHLYKIQQEIFNIEKNLELMRKAIADKSAALKVAHTRLEARTHRPQLELCKDYAQLRMISEVETINSMIHDMHIKVQQSEAQHQQLLRTRANLETDLKAKVDALFVDREKCMGMRRSYPITATVVY</sequence>
<dbReference type="GeneID" id="107263052"/>
<dbReference type="Proteomes" id="UP000694920">
    <property type="component" value="Unplaced"/>
</dbReference>
<dbReference type="PANTHER" id="PTHR19960:SF11">
    <property type="entry name" value="TEKTIN"/>
    <property type="match status" value="1"/>
</dbReference>
<keyword evidence="3" id="KW-0282">Flagellum</keyword>
<dbReference type="GO" id="GO:0060271">
    <property type="term" value="P:cilium assembly"/>
    <property type="evidence" value="ECO:0007669"/>
    <property type="project" value="UniProtKB-UniRule"/>
</dbReference>